<accession>A0AAV8TAM3</accession>
<dbReference type="InterPro" id="IPR000270">
    <property type="entry name" value="PB1_dom"/>
</dbReference>
<dbReference type="GO" id="GO:0009734">
    <property type="term" value="P:auxin-activated signaling pathway"/>
    <property type="evidence" value="ECO:0007669"/>
    <property type="project" value="UniProtKB-KW"/>
</dbReference>
<comment type="caution">
    <text evidence="12">The sequence shown here is derived from an EMBL/GenBank/DDBJ whole genome shotgun (WGS) entry which is preliminary data.</text>
</comment>
<evidence type="ECO:0000256" key="1">
    <source>
        <dbReference type="ARBA" id="ARBA00004496"/>
    </source>
</evidence>
<dbReference type="FunFam" id="3.30.200.20:FF:000081">
    <property type="entry name" value="Octicosapeptide/phox/Bem1p domain kinase superfamily protein"/>
    <property type="match status" value="1"/>
</dbReference>
<evidence type="ECO:0000256" key="6">
    <source>
        <dbReference type="ARBA" id="ARBA00022741"/>
    </source>
</evidence>
<dbReference type="AlphaFoldDB" id="A0AAV8TAM3"/>
<dbReference type="InterPro" id="IPR017441">
    <property type="entry name" value="Protein_kinase_ATP_BS"/>
</dbReference>
<dbReference type="PANTHER" id="PTHR23257:SF792">
    <property type="entry name" value="PROTEIN KINASE DOMAIN-CONTAINING PROTEIN"/>
    <property type="match status" value="1"/>
</dbReference>
<keyword evidence="8 10" id="KW-0067">ATP-binding</keyword>
<feature type="domain" description="Protein kinase" evidence="11">
    <location>
        <begin position="837"/>
        <end position="1107"/>
    </location>
</feature>
<dbReference type="GO" id="GO:0004674">
    <property type="term" value="F:protein serine/threonine kinase activity"/>
    <property type="evidence" value="ECO:0007669"/>
    <property type="project" value="UniProtKB-KW"/>
</dbReference>
<dbReference type="Gene3D" id="3.30.200.20">
    <property type="entry name" value="Phosphorylase Kinase, domain 1"/>
    <property type="match status" value="1"/>
</dbReference>
<proteinExistence type="predicted"/>
<dbReference type="FunFam" id="1.10.510.10:FF:000142">
    <property type="entry name" value="Octicosapeptide/phox/Bem1p domain kinase superfamily protein"/>
    <property type="match status" value="1"/>
</dbReference>
<dbReference type="SMART" id="SM00666">
    <property type="entry name" value="PB1"/>
    <property type="match status" value="1"/>
</dbReference>
<keyword evidence="13" id="KW-1185">Reference proteome</keyword>
<evidence type="ECO:0000256" key="5">
    <source>
        <dbReference type="ARBA" id="ARBA00022679"/>
    </source>
</evidence>
<name>A0AAV8TAM3_9ROSI</name>
<dbReference type="Pfam" id="PF00564">
    <property type="entry name" value="PB1"/>
    <property type="match status" value="1"/>
</dbReference>
<keyword evidence="4" id="KW-0597">Phosphoprotein</keyword>
<evidence type="ECO:0000256" key="3">
    <source>
        <dbReference type="ARBA" id="ARBA00022527"/>
    </source>
</evidence>
<dbReference type="InterPro" id="IPR050167">
    <property type="entry name" value="Ser_Thr_protein_kinase"/>
</dbReference>
<dbReference type="CDD" id="cd13999">
    <property type="entry name" value="STKc_MAP3K-like"/>
    <property type="match status" value="1"/>
</dbReference>
<evidence type="ECO:0000256" key="4">
    <source>
        <dbReference type="ARBA" id="ARBA00022553"/>
    </source>
</evidence>
<evidence type="ECO:0000256" key="7">
    <source>
        <dbReference type="ARBA" id="ARBA00022777"/>
    </source>
</evidence>
<gene>
    <name evidence="12" type="ORF">K2173_003649</name>
</gene>
<dbReference type="SUPFAM" id="SSF56112">
    <property type="entry name" value="Protein kinase-like (PK-like)"/>
    <property type="match status" value="1"/>
</dbReference>
<dbReference type="Proteomes" id="UP001159364">
    <property type="component" value="Linkage Group LG05"/>
</dbReference>
<evidence type="ECO:0000256" key="9">
    <source>
        <dbReference type="ARBA" id="ARBA00023294"/>
    </source>
</evidence>
<dbReference type="PROSITE" id="PS00107">
    <property type="entry name" value="PROTEIN_KINASE_ATP"/>
    <property type="match status" value="1"/>
</dbReference>
<keyword evidence="6 10" id="KW-0547">Nucleotide-binding</keyword>
<evidence type="ECO:0000256" key="2">
    <source>
        <dbReference type="ARBA" id="ARBA00022490"/>
    </source>
</evidence>
<feature type="binding site" evidence="10">
    <location>
        <position position="868"/>
    </location>
    <ligand>
        <name>ATP</name>
        <dbReference type="ChEBI" id="CHEBI:30616"/>
    </ligand>
</feature>
<dbReference type="SMART" id="SM00220">
    <property type="entry name" value="S_TKc"/>
    <property type="match status" value="1"/>
</dbReference>
<keyword evidence="7" id="KW-0418">Kinase</keyword>
<dbReference type="Gene3D" id="3.10.20.90">
    <property type="entry name" value="Phosphatidylinositol 3-kinase Catalytic Subunit, Chain A, domain 1"/>
    <property type="match status" value="1"/>
</dbReference>
<sequence>MTDETSGASRHLFNRNVAKNVSSESTGVDGNETNICLQTGEEFSTEFLRDRVGLRRILDQKQLRIEESNYIQNFHVNNEDIAHVQSPRRKDYDFEALSFVPRIGPETEVENRSFPDNISGKNWIYGPNGQEQCKYPDGMNLDREVAGPMANSKYVADSPRSYHLYGTEVPESPLSGKVKFLCSFGGKILPRPSDGKLRYTGGETRILSIRKSVTLDELLKKTIAICNQSHTIKYQLPGEDLDALISVCSDEDLHHMIEEYHELERNGGSQKLRIFLVSSSDSDSKNSFEVMTPRKGQTDYHYVSAVNGLLDFSPRNNTSGQSLAGQTTQLITGLNQEQSFHRDSPALLHASDNKDFSLASSNLVDSSINPAVQLLPALKMQNKVLNESPPVSPMTIERGKKKIDSQFCADGYGLNGNELFNQNQNHHHYQYTAQTAQINKSPLVHFHNRTPSGDLLPYPVHTSDTNSERHTIKERTFSDSRLQDHNEGSNYCLEQSAIPLSLWSNGRENSPLLKISNSSEDCLTPRQEKIDDKEYVHEHEDPRSLTKRGTLYSNQEGIKSTHKNLAPPVEGSKQHAGNVEPGLNSHLAKLTNLANLKYLPHVHRQLGESPDPEKIFPACNLQLGKGEKSVDTMRENPYGPYQAGVDVSDLDMESQNFVKDKQFAMTQRMAGQPAFHLNTECIGSPQRVSDYQEPSLLTSDSIANCTSTKAISLHDEGIEKSSSKHEKVSNTEQIDGFKIEMAQYAQPHNLSYRYKNGELESSVIIEDVTNKIPQDIPISASIVPHVEEEATDAFPSITDVKDIEDDGRHMNESTADAAMDEKGSEIYGLQIIKNTDIEELQELGSGTFGTVYYGKWRGTDVAIKRIKKSCFDGKKSEQERLIKDFWREARILSNLHHPNVVAFYGVVPDGPEGMMTTVTEYMVNGSLRQVLQKKDRTLDRRKKLMIALDAAVGMEYLHLKNIVHFDLKCENLLVNLRDPQRPICKVGDFGLSRVKCNTLVSGGVRGTLPWMAPELLDGSSNSVSEKVDVYSFGIALWEILTGEEPYANMHCGAIIGGIVSNTLRPPLPERCDSEWRKLIEDCWSFDPAVRPSFTEISDRLRAMSKALQPKRRNIICR</sequence>
<dbReference type="InterPro" id="IPR000719">
    <property type="entry name" value="Prot_kinase_dom"/>
</dbReference>
<dbReference type="CDD" id="cd06410">
    <property type="entry name" value="PB1_UP2"/>
    <property type="match status" value="1"/>
</dbReference>
<organism evidence="12 13">
    <name type="scientific">Erythroxylum novogranatense</name>
    <dbReference type="NCBI Taxonomy" id="1862640"/>
    <lineage>
        <taxon>Eukaryota</taxon>
        <taxon>Viridiplantae</taxon>
        <taxon>Streptophyta</taxon>
        <taxon>Embryophyta</taxon>
        <taxon>Tracheophyta</taxon>
        <taxon>Spermatophyta</taxon>
        <taxon>Magnoliopsida</taxon>
        <taxon>eudicotyledons</taxon>
        <taxon>Gunneridae</taxon>
        <taxon>Pentapetalae</taxon>
        <taxon>rosids</taxon>
        <taxon>fabids</taxon>
        <taxon>Malpighiales</taxon>
        <taxon>Erythroxylaceae</taxon>
        <taxon>Erythroxylum</taxon>
    </lineage>
</organism>
<dbReference type="PRINTS" id="PR00109">
    <property type="entry name" value="TYRKINASE"/>
</dbReference>
<evidence type="ECO:0000256" key="10">
    <source>
        <dbReference type="PROSITE-ProRule" id="PRU10141"/>
    </source>
</evidence>
<evidence type="ECO:0000313" key="13">
    <source>
        <dbReference type="Proteomes" id="UP001159364"/>
    </source>
</evidence>
<dbReference type="Gene3D" id="1.10.510.10">
    <property type="entry name" value="Transferase(Phosphotransferase) domain 1"/>
    <property type="match status" value="1"/>
</dbReference>
<reference evidence="12 13" key="1">
    <citation type="submission" date="2021-09" db="EMBL/GenBank/DDBJ databases">
        <title>Genomic insights and catalytic innovation underlie evolution of tropane alkaloids biosynthesis.</title>
        <authorList>
            <person name="Wang Y.-J."/>
            <person name="Tian T."/>
            <person name="Huang J.-P."/>
            <person name="Huang S.-X."/>
        </authorList>
    </citation>
    <scope>NUCLEOTIDE SEQUENCE [LARGE SCALE GENOMIC DNA]</scope>
    <source>
        <strain evidence="12">KIB-2018</strain>
        <tissue evidence="12">Leaf</tissue>
    </source>
</reference>
<dbReference type="InterPro" id="IPR001245">
    <property type="entry name" value="Ser-Thr/Tyr_kinase_cat_dom"/>
</dbReference>
<dbReference type="SUPFAM" id="SSF54277">
    <property type="entry name" value="CAD &amp; PB1 domains"/>
    <property type="match status" value="1"/>
</dbReference>
<keyword evidence="9" id="KW-0927">Auxin signaling pathway</keyword>
<dbReference type="PROSITE" id="PS00108">
    <property type="entry name" value="PROTEIN_KINASE_ST"/>
    <property type="match status" value="1"/>
</dbReference>
<dbReference type="EMBL" id="JAIWQS010000005">
    <property type="protein sequence ID" value="KAJ8763867.1"/>
    <property type="molecule type" value="Genomic_DNA"/>
</dbReference>
<dbReference type="GO" id="GO:0005524">
    <property type="term" value="F:ATP binding"/>
    <property type="evidence" value="ECO:0007669"/>
    <property type="project" value="UniProtKB-UniRule"/>
</dbReference>
<dbReference type="GO" id="GO:0010928">
    <property type="term" value="P:regulation of auxin mediated signaling pathway"/>
    <property type="evidence" value="ECO:0007669"/>
    <property type="project" value="UniProtKB-ARBA"/>
</dbReference>
<dbReference type="InterPro" id="IPR008271">
    <property type="entry name" value="Ser/Thr_kinase_AS"/>
</dbReference>
<keyword evidence="3" id="KW-0723">Serine/threonine-protein kinase</keyword>
<comment type="subcellular location">
    <subcellularLocation>
        <location evidence="1">Cytoplasm</location>
    </subcellularLocation>
</comment>
<dbReference type="InterPro" id="IPR011009">
    <property type="entry name" value="Kinase-like_dom_sf"/>
</dbReference>
<dbReference type="PROSITE" id="PS50011">
    <property type="entry name" value="PROTEIN_KINASE_DOM"/>
    <property type="match status" value="1"/>
</dbReference>
<dbReference type="Pfam" id="PF07714">
    <property type="entry name" value="PK_Tyr_Ser-Thr"/>
    <property type="match status" value="1"/>
</dbReference>
<keyword evidence="2" id="KW-0963">Cytoplasm</keyword>
<protein>
    <recommendedName>
        <fullName evidence="11">Protein kinase domain-containing protein</fullName>
    </recommendedName>
</protein>
<dbReference type="FunFam" id="3.10.20.90:FF:000058">
    <property type="entry name" value="Octicosapeptide/phox/Bem1p domain kinase superfamily protein"/>
    <property type="match status" value="1"/>
</dbReference>
<keyword evidence="5" id="KW-0808">Transferase</keyword>
<dbReference type="GO" id="GO:0005737">
    <property type="term" value="C:cytoplasm"/>
    <property type="evidence" value="ECO:0007669"/>
    <property type="project" value="UniProtKB-SubCell"/>
</dbReference>
<evidence type="ECO:0000313" key="12">
    <source>
        <dbReference type="EMBL" id="KAJ8763867.1"/>
    </source>
</evidence>
<evidence type="ECO:0000256" key="8">
    <source>
        <dbReference type="ARBA" id="ARBA00022840"/>
    </source>
</evidence>
<dbReference type="PANTHER" id="PTHR23257">
    <property type="entry name" value="SERINE-THREONINE PROTEIN KINASE"/>
    <property type="match status" value="1"/>
</dbReference>
<evidence type="ECO:0000259" key="11">
    <source>
        <dbReference type="PROSITE" id="PS50011"/>
    </source>
</evidence>